<evidence type="ECO:0000313" key="2">
    <source>
        <dbReference type="EMBL" id="QAS51264.1"/>
    </source>
</evidence>
<accession>A0A410M939</accession>
<dbReference type="PROSITE" id="PS51257">
    <property type="entry name" value="PROKAR_LIPOPROTEIN"/>
    <property type="match status" value="1"/>
</dbReference>
<organism evidence="2 3">
    <name type="scientific">Halobacillus litoralis</name>
    <dbReference type="NCBI Taxonomy" id="45668"/>
    <lineage>
        <taxon>Bacteria</taxon>
        <taxon>Bacillati</taxon>
        <taxon>Bacillota</taxon>
        <taxon>Bacilli</taxon>
        <taxon>Bacillales</taxon>
        <taxon>Bacillaceae</taxon>
        <taxon>Halobacillus</taxon>
    </lineage>
</organism>
<keyword evidence="1" id="KW-0732">Signal</keyword>
<evidence type="ECO:0000313" key="3">
    <source>
        <dbReference type="Proteomes" id="UP000287756"/>
    </source>
</evidence>
<reference evidence="2 3" key="1">
    <citation type="submission" date="2018-01" db="EMBL/GenBank/DDBJ databases">
        <title>The whole genome sequencing and assembly of Halobacillus litoralis ERB031 strain.</title>
        <authorList>
            <person name="Lee S.-J."/>
            <person name="Park M.-K."/>
            <person name="Kim J.-Y."/>
            <person name="Lee Y.-J."/>
            <person name="Yi H."/>
            <person name="Bahn Y.-S."/>
            <person name="Kim J.F."/>
            <person name="Lee D.-W."/>
        </authorList>
    </citation>
    <scope>NUCLEOTIDE SEQUENCE [LARGE SCALE GENOMIC DNA]</scope>
    <source>
        <strain evidence="2 3">ERB 031</strain>
    </source>
</reference>
<gene>
    <name evidence="2" type="ORF">HLI_03070</name>
</gene>
<dbReference type="Proteomes" id="UP000287756">
    <property type="component" value="Chromosome"/>
</dbReference>
<dbReference type="EMBL" id="CP026118">
    <property type="protein sequence ID" value="QAS51264.1"/>
    <property type="molecule type" value="Genomic_DNA"/>
</dbReference>
<dbReference type="RefSeq" id="WP_128523019.1">
    <property type="nucleotide sequence ID" value="NZ_CP026118.1"/>
</dbReference>
<feature type="chain" id="PRO_5039583372" description="Lipoprotein" evidence="1">
    <location>
        <begin position="22"/>
        <end position="226"/>
    </location>
</feature>
<protein>
    <recommendedName>
        <fullName evidence="4">Lipoprotein</fullName>
    </recommendedName>
</protein>
<dbReference type="OrthoDB" id="2829902at2"/>
<name>A0A410M939_9BACI</name>
<dbReference type="AlphaFoldDB" id="A0A410M939"/>
<evidence type="ECO:0008006" key="4">
    <source>
        <dbReference type="Google" id="ProtNLM"/>
    </source>
</evidence>
<sequence>MYKTCLIIVSFCLILIGCNHNADGEDEDPAKVHAVEEGEIKVEKEPATEKDEQKLQLTVQGNSYPFQFNDFPILSQYVQNFDRPEETLQNLPFVQIKEDQFFVEFACHEERCSHLLLDFGEKNSFLLSDLSAWRTTKISPDNQFAAFLFERATAGGAKHQLTVVDLSTLEPVELEAADNQLLLKPNHYQYTIHDVTFMDEEQLKIISTPMDAGEDPAYVTSMWNYQ</sequence>
<proteinExistence type="predicted"/>
<feature type="signal peptide" evidence="1">
    <location>
        <begin position="1"/>
        <end position="21"/>
    </location>
</feature>
<evidence type="ECO:0000256" key="1">
    <source>
        <dbReference type="SAM" id="SignalP"/>
    </source>
</evidence>
<dbReference type="KEGG" id="hli:HLI_03070"/>